<keyword evidence="1" id="KW-1185">Reference proteome</keyword>
<reference evidence="1" key="1">
    <citation type="journal article" date="2014" name="Nat. Commun.">
        <title>The tobacco genome sequence and its comparison with those of tomato and potato.</title>
        <authorList>
            <person name="Sierro N."/>
            <person name="Battey J.N."/>
            <person name="Ouadi S."/>
            <person name="Bakaher N."/>
            <person name="Bovet L."/>
            <person name="Willig A."/>
            <person name="Goepfert S."/>
            <person name="Peitsch M.C."/>
            <person name="Ivanov N.V."/>
        </authorList>
    </citation>
    <scope>NUCLEOTIDE SEQUENCE [LARGE SCALE GENOMIC DNA]</scope>
</reference>
<protein>
    <submittedName>
        <fullName evidence="2">Uncharacterized protein LOC142171641</fullName>
    </submittedName>
</protein>
<evidence type="ECO:0000313" key="1">
    <source>
        <dbReference type="Proteomes" id="UP000790787"/>
    </source>
</evidence>
<dbReference type="RefSeq" id="XP_075091213.1">
    <property type="nucleotide sequence ID" value="XM_075235112.1"/>
</dbReference>
<accession>A0AC58T1V4</accession>
<name>A0AC58T1V4_TOBAC</name>
<proteinExistence type="predicted"/>
<gene>
    <name evidence="2" type="primary">LOC142171641</name>
</gene>
<evidence type="ECO:0000313" key="2">
    <source>
        <dbReference type="RefSeq" id="XP_075091213.1"/>
    </source>
</evidence>
<dbReference type="Proteomes" id="UP000790787">
    <property type="component" value="Chromosome 17"/>
</dbReference>
<reference evidence="2" key="2">
    <citation type="submission" date="2025-08" db="UniProtKB">
        <authorList>
            <consortium name="RefSeq"/>
        </authorList>
    </citation>
    <scope>IDENTIFICATION</scope>
    <source>
        <tissue evidence="2">Leaf</tissue>
    </source>
</reference>
<organism evidence="1 2">
    <name type="scientific">Nicotiana tabacum</name>
    <name type="common">Common tobacco</name>
    <dbReference type="NCBI Taxonomy" id="4097"/>
    <lineage>
        <taxon>Eukaryota</taxon>
        <taxon>Viridiplantae</taxon>
        <taxon>Streptophyta</taxon>
        <taxon>Embryophyta</taxon>
        <taxon>Tracheophyta</taxon>
        <taxon>Spermatophyta</taxon>
        <taxon>Magnoliopsida</taxon>
        <taxon>eudicotyledons</taxon>
        <taxon>Gunneridae</taxon>
        <taxon>Pentapetalae</taxon>
        <taxon>asterids</taxon>
        <taxon>lamiids</taxon>
        <taxon>Solanales</taxon>
        <taxon>Solanaceae</taxon>
        <taxon>Nicotianoideae</taxon>
        <taxon>Nicotianeae</taxon>
        <taxon>Nicotiana</taxon>
    </lineage>
</organism>
<sequence>MVRSKERVEREDKRPRGQGGFNGAPFGAQFQHGRGCYFRQAQSARPFHRGVSSSHGSHSSHQGHSSLSALPVQSSSRAPPVQGSSMPGFSTSYPGARGSLQFSPPAPRSCFECGVLGHMWKQCPRRHGGLSQQRSQPPTTAPVTSPPAQSTRGGGQSARGRPRAGGRSGGGQARFYALPARPDAIASDAVITDSGVARHGSGC</sequence>